<comment type="caution">
    <text evidence="7">The sequence shown here is derived from an EMBL/GenBank/DDBJ whole genome shotgun (WGS) entry which is preliminary data.</text>
</comment>
<evidence type="ECO:0000313" key="8">
    <source>
        <dbReference type="Proteomes" id="UP000609849"/>
    </source>
</evidence>
<dbReference type="PANTHER" id="PTHR43077:SF10">
    <property type="entry name" value="TRANSPORT PERMEASE PROTEIN"/>
    <property type="match status" value="1"/>
</dbReference>
<keyword evidence="4 5" id="KW-0472">Membrane</keyword>
<dbReference type="RefSeq" id="WP_153972427.1">
    <property type="nucleotide sequence ID" value="NZ_JACRWE010000006.1"/>
</dbReference>
<evidence type="ECO:0000256" key="3">
    <source>
        <dbReference type="ARBA" id="ARBA00022989"/>
    </source>
</evidence>
<gene>
    <name evidence="7" type="ORF">H8923_12660</name>
</gene>
<dbReference type="InterPro" id="IPR017501">
    <property type="entry name" value="Phage_infect_YhgE_C"/>
</dbReference>
<dbReference type="NCBIfam" id="TIGR03061">
    <property type="entry name" value="pip_yhgE_Nterm"/>
    <property type="match status" value="1"/>
</dbReference>
<comment type="subcellular location">
    <subcellularLocation>
        <location evidence="1">Membrane</location>
        <topology evidence="1">Multi-pass membrane protein</topology>
    </subcellularLocation>
</comment>
<feature type="domain" description="ABC-2 type transporter transmembrane" evidence="6">
    <location>
        <begin position="314"/>
        <end position="690"/>
    </location>
</feature>
<dbReference type="Gene3D" id="3.40.1710.10">
    <property type="entry name" value="abc type-2 transporter like domain"/>
    <property type="match status" value="1"/>
</dbReference>
<name>A0ABR7JRS1_9FIRM</name>
<dbReference type="EMBL" id="JACRWE010000006">
    <property type="protein sequence ID" value="MBC5997618.1"/>
    <property type="molecule type" value="Genomic_DNA"/>
</dbReference>
<dbReference type="PANTHER" id="PTHR43077">
    <property type="entry name" value="TRANSPORT PERMEASE YVFS-RELATED"/>
    <property type="match status" value="1"/>
</dbReference>
<organism evidence="7 8">
    <name type="scientific">Romboutsia faecis</name>
    <dbReference type="NCBI Taxonomy" id="2764597"/>
    <lineage>
        <taxon>Bacteria</taxon>
        <taxon>Bacillati</taxon>
        <taxon>Bacillota</taxon>
        <taxon>Clostridia</taxon>
        <taxon>Peptostreptococcales</taxon>
        <taxon>Peptostreptococcaceae</taxon>
        <taxon>Romboutsia</taxon>
    </lineage>
</organism>
<feature type="transmembrane region" description="Helical" evidence="5">
    <location>
        <begin position="586"/>
        <end position="608"/>
    </location>
</feature>
<evidence type="ECO:0000259" key="6">
    <source>
        <dbReference type="Pfam" id="PF12698"/>
    </source>
</evidence>
<feature type="transmembrane region" description="Helical" evidence="5">
    <location>
        <begin position="522"/>
        <end position="541"/>
    </location>
</feature>
<keyword evidence="3 5" id="KW-1133">Transmembrane helix</keyword>
<dbReference type="InterPro" id="IPR051328">
    <property type="entry name" value="T7SS_ABC-Transporter"/>
</dbReference>
<feature type="transmembrane region" description="Helical" evidence="5">
    <location>
        <begin position="553"/>
        <end position="574"/>
    </location>
</feature>
<sequence length="715" mass="77873">MKNIFKIFKKDLKDVFTNFALLTVIIGLAILPSLYAWFNIKASWDPYGNTSNILVAVINEDKGSKIFDKDVNIGDKLIDKLKDNTSLGWQFVSKEVASKGVEDGTYYASIEIPSNFSDNLTSLVSEDVKKGEIIYTVNEKINAIAPKITDKGASTIQLEVNQTVVKTVSEVMFEALNEIGVTLETELPKLTKVESSLVEVQSKFKDIDKTIDLASSATVQIADIVKSLQKDMPAIQTTLNNSINLSNDVKTFLTDTKSSINSISPVIKSDLEIINSVSASASSAVSDLITALDKGYENAPELVDSLANKLSSLSSTSKTLTEFLVKLDKITPGNSLKDAIAQLQSINSKLDTAISGLNTVKDQIANGQKPSLTNLNGILKVTKDINNITSNILNNFDSKIVTPINNIFDQGFTVANNVLDVLNRAEEKLPKVNNILGTALEFSGSANDTVDFIKEKMPMAKNIVNELVDAVSKVNNSDDMADLIALLKNDIVSRSDFLKQPVDIVTNTLYPVANYGSAMTPFYTVLSLWVGVLLLCSLLSTEVHGEYKPYEVYFGRGLTFLAITLVQALIVSLGDIFLLKVSMINPLLFVLISLFTALVFTFIVYSLVSVFGNIGKAMAVVLLVIQVAGSGGTFPIQVTPKFFQVLNPFLPFTYAISAQREAVAGVYMPNLNKDIIMLLIFLAVFIILNVLLKGPINKATSGFVKRMGESGLTEH</sequence>
<keyword evidence="8" id="KW-1185">Reference proteome</keyword>
<evidence type="ECO:0000313" key="7">
    <source>
        <dbReference type="EMBL" id="MBC5997618.1"/>
    </source>
</evidence>
<dbReference type="Pfam" id="PF12698">
    <property type="entry name" value="ABC2_membrane_3"/>
    <property type="match status" value="1"/>
</dbReference>
<keyword evidence="2 5" id="KW-0812">Transmembrane</keyword>
<evidence type="ECO:0000256" key="1">
    <source>
        <dbReference type="ARBA" id="ARBA00004141"/>
    </source>
</evidence>
<reference evidence="7 8" key="1">
    <citation type="submission" date="2020-08" db="EMBL/GenBank/DDBJ databases">
        <authorList>
            <person name="Liu C."/>
            <person name="Sun Q."/>
        </authorList>
    </citation>
    <scope>NUCLEOTIDE SEQUENCE [LARGE SCALE GENOMIC DNA]</scope>
    <source>
        <strain evidence="7 8">NSJ-18</strain>
    </source>
</reference>
<protein>
    <submittedName>
        <fullName evidence="7">YhgE/Pip domain-containing protein</fullName>
    </submittedName>
</protein>
<dbReference type="NCBIfam" id="TIGR03062">
    <property type="entry name" value="pip_yhgE_Cterm"/>
    <property type="match status" value="1"/>
</dbReference>
<feature type="transmembrane region" description="Helical" evidence="5">
    <location>
        <begin position="675"/>
        <end position="692"/>
    </location>
</feature>
<evidence type="ECO:0000256" key="4">
    <source>
        <dbReference type="ARBA" id="ARBA00023136"/>
    </source>
</evidence>
<evidence type="ECO:0000256" key="5">
    <source>
        <dbReference type="SAM" id="Phobius"/>
    </source>
</evidence>
<accession>A0ABR7JRS1</accession>
<dbReference type="InterPro" id="IPR017500">
    <property type="entry name" value="Phage_infect_YhgE_N"/>
</dbReference>
<dbReference type="InterPro" id="IPR013525">
    <property type="entry name" value="ABC2_TM"/>
</dbReference>
<evidence type="ECO:0000256" key="2">
    <source>
        <dbReference type="ARBA" id="ARBA00022692"/>
    </source>
</evidence>
<dbReference type="Proteomes" id="UP000609849">
    <property type="component" value="Unassembled WGS sequence"/>
</dbReference>
<feature type="transmembrane region" description="Helical" evidence="5">
    <location>
        <begin position="620"/>
        <end position="638"/>
    </location>
</feature>
<feature type="transmembrane region" description="Helical" evidence="5">
    <location>
        <begin position="15"/>
        <end position="38"/>
    </location>
</feature>
<proteinExistence type="predicted"/>